<dbReference type="Proteomes" id="UP000318297">
    <property type="component" value="Unassembled WGS sequence"/>
</dbReference>
<dbReference type="InterPro" id="IPR011991">
    <property type="entry name" value="ArsR-like_HTH"/>
</dbReference>
<gene>
    <name evidence="5" type="ORF">BKA23_1467</name>
</gene>
<protein>
    <submittedName>
        <fullName evidence="5">MarR family transcriptional regulator</fullName>
    </submittedName>
</protein>
<dbReference type="GO" id="GO:0006950">
    <property type="term" value="P:response to stress"/>
    <property type="evidence" value="ECO:0007669"/>
    <property type="project" value="TreeGrafter"/>
</dbReference>
<dbReference type="PROSITE" id="PS50995">
    <property type="entry name" value="HTH_MARR_2"/>
    <property type="match status" value="1"/>
</dbReference>
<dbReference type="PANTHER" id="PTHR33164">
    <property type="entry name" value="TRANSCRIPTIONAL REGULATOR, MARR FAMILY"/>
    <property type="match status" value="1"/>
</dbReference>
<dbReference type="InterPro" id="IPR039422">
    <property type="entry name" value="MarR/SlyA-like"/>
</dbReference>
<dbReference type="OrthoDB" id="9815567at2"/>
<dbReference type="InterPro" id="IPR036390">
    <property type="entry name" value="WH_DNA-bd_sf"/>
</dbReference>
<dbReference type="CDD" id="cd00090">
    <property type="entry name" value="HTH_ARSR"/>
    <property type="match status" value="1"/>
</dbReference>
<dbReference type="GO" id="GO:0003700">
    <property type="term" value="F:DNA-binding transcription factor activity"/>
    <property type="evidence" value="ECO:0007669"/>
    <property type="project" value="InterPro"/>
</dbReference>
<evidence type="ECO:0000256" key="1">
    <source>
        <dbReference type="ARBA" id="ARBA00023015"/>
    </source>
</evidence>
<sequence length="142" mass="16147">MPTTNSSPIAVWLAMFSLVMDNKSSLQELLDDRIGMPWSRFRVLRRLEHADRTQRELAERMGIDAPAASVIVADLVNRGYVIRAQHPRDRRCKVVRITDTGRALLEQLRDLDVVPATTAPLTATERKELARLVEKMRQGAEK</sequence>
<dbReference type="RefSeq" id="WP_145226797.1">
    <property type="nucleotide sequence ID" value="NZ_VIVQ01000001.1"/>
</dbReference>
<dbReference type="Gene3D" id="1.10.10.10">
    <property type="entry name" value="Winged helix-like DNA-binding domain superfamily/Winged helix DNA-binding domain"/>
    <property type="match status" value="1"/>
</dbReference>
<reference evidence="5 6" key="1">
    <citation type="submission" date="2019-06" db="EMBL/GenBank/DDBJ databases">
        <title>Sequencing the genomes of 1000 actinobacteria strains.</title>
        <authorList>
            <person name="Klenk H.-P."/>
        </authorList>
    </citation>
    <scope>NUCLEOTIDE SEQUENCE [LARGE SCALE GENOMIC DNA]</scope>
    <source>
        <strain evidence="5 6">DSM 19560</strain>
    </source>
</reference>
<evidence type="ECO:0000256" key="3">
    <source>
        <dbReference type="ARBA" id="ARBA00023163"/>
    </source>
</evidence>
<accession>A0A561EAL6</accession>
<evidence type="ECO:0000313" key="5">
    <source>
        <dbReference type="EMBL" id="TWE12652.1"/>
    </source>
</evidence>
<dbReference type="InterPro" id="IPR036388">
    <property type="entry name" value="WH-like_DNA-bd_sf"/>
</dbReference>
<keyword evidence="1" id="KW-0805">Transcription regulation</keyword>
<keyword evidence="2" id="KW-0238">DNA-binding</keyword>
<dbReference type="InterPro" id="IPR023187">
    <property type="entry name" value="Tscrpt_reg_MarR-type_CS"/>
</dbReference>
<dbReference type="SMART" id="SM00347">
    <property type="entry name" value="HTH_MARR"/>
    <property type="match status" value="1"/>
</dbReference>
<dbReference type="PROSITE" id="PS01117">
    <property type="entry name" value="HTH_MARR_1"/>
    <property type="match status" value="1"/>
</dbReference>
<proteinExistence type="predicted"/>
<dbReference type="PRINTS" id="PR00598">
    <property type="entry name" value="HTHMARR"/>
</dbReference>
<dbReference type="AlphaFoldDB" id="A0A561EAL6"/>
<evidence type="ECO:0000256" key="2">
    <source>
        <dbReference type="ARBA" id="ARBA00023125"/>
    </source>
</evidence>
<organism evidence="5 6">
    <name type="scientific">Rudaeicoccus suwonensis</name>
    <dbReference type="NCBI Taxonomy" id="657409"/>
    <lineage>
        <taxon>Bacteria</taxon>
        <taxon>Bacillati</taxon>
        <taxon>Actinomycetota</taxon>
        <taxon>Actinomycetes</taxon>
        <taxon>Micrococcales</taxon>
        <taxon>Dermacoccaceae</taxon>
        <taxon>Rudaeicoccus</taxon>
    </lineage>
</organism>
<keyword evidence="6" id="KW-1185">Reference proteome</keyword>
<keyword evidence="3" id="KW-0804">Transcription</keyword>
<evidence type="ECO:0000313" key="6">
    <source>
        <dbReference type="Proteomes" id="UP000318297"/>
    </source>
</evidence>
<dbReference type="PANTHER" id="PTHR33164:SF43">
    <property type="entry name" value="HTH-TYPE TRANSCRIPTIONAL REPRESSOR YETL"/>
    <property type="match status" value="1"/>
</dbReference>
<dbReference type="GO" id="GO:0003677">
    <property type="term" value="F:DNA binding"/>
    <property type="evidence" value="ECO:0007669"/>
    <property type="project" value="UniProtKB-KW"/>
</dbReference>
<evidence type="ECO:0000259" key="4">
    <source>
        <dbReference type="PROSITE" id="PS50995"/>
    </source>
</evidence>
<comment type="caution">
    <text evidence="5">The sequence shown here is derived from an EMBL/GenBank/DDBJ whole genome shotgun (WGS) entry which is preliminary data.</text>
</comment>
<name>A0A561EAL6_9MICO</name>
<dbReference type="Pfam" id="PF12802">
    <property type="entry name" value="MarR_2"/>
    <property type="match status" value="1"/>
</dbReference>
<feature type="domain" description="HTH marR-type" evidence="4">
    <location>
        <begin position="6"/>
        <end position="138"/>
    </location>
</feature>
<dbReference type="EMBL" id="VIVQ01000001">
    <property type="protein sequence ID" value="TWE12652.1"/>
    <property type="molecule type" value="Genomic_DNA"/>
</dbReference>
<dbReference type="InterPro" id="IPR000835">
    <property type="entry name" value="HTH_MarR-typ"/>
</dbReference>
<dbReference type="SUPFAM" id="SSF46785">
    <property type="entry name" value="Winged helix' DNA-binding domain"/>
    <property type="match status" value="1"/>
</dbReference>